<accession>A0AC34F957</accession>
<proteinExistence type="predicted"/>
<organism evidence="1 2">
    <name type="scientific">Panagrolaimus sp. ES5</name>
    <dbReference type="NCBI Taxonomy" id="591445"/>
    <lineage>
        <taxon>Eukaryota</taxon>
        <taxon>Metazoa</taxon>
        <taxon>Ecdysozoa</taxon>
        <taxon>Nematoda</taxon>
        <taxon>Chromadorea</taxon>
        <taxon>Rhabditida</taxon>
        <taxon>Tylenchina</taxon>
        <taxon>Panagrolaimomorpha</taxon>
        <taxon>Panagrolaimoidea</taxon>
        <taxon>Panagrolaimidae</taxon>
        <taxon>Panagrolaimus</taxon>
    </lineage>
</organism>
<reference evidence="2" key="1">
    <citation type="submission" date="2022-11" db="UniProtKB">
        <authorList>
            <consortium name="WormBaseParasite"/>
        </authorList>
    </citation>
    <scope>IDENTIFICATION</scope>
</reference>
<name>A0AC34F957_9BILA</name>
<dbReference type="WBParaSite" id="ES5_v2.g13706.t1">
    <property type="protein sequence ID" value="ES5_v2.g13706.t1"/>
    <property type="gene ID" value="ES5_v2.g13706"/>
</dbReference>
<dbReference type="Proteomes" id="UP000887579">
    <property type="component" value="Unplaced"/>
</dbReference>
<evidence type="ECO:0000313" key="2">
    <source>
        <dbReference type="WBParaSite" id="ES5_v2.g13706.t1"/>
    </source>
</evidence>
<evidence type="ECO:0000313" key="1">
    <source>
        <dbReference type="Proteomes" id="UP000887579"/>
    </source>
</evidence>
<protein>
    <submittedName>
        <fullName evidence="2">Calponin-homology (CH) domain-containing protein</fullName>
    </submittedName>
</protein>
<sequence>ELRRLSPEQILIRWVNYHLANSNTDRRMNNFTSDIIDSTIYTHLLNQIAPREAGLSLSPLNQQGNVKRASSMLNEAAKIDCRAFVTPNDVANGTYKLNLAFVANLFNKYPALPDPGADELPEEDIVEETREEKTYRNWMNSLGVKPHVGYLFTDLQNGLIIFQLYEEIKKDVVNWKRVVQQFRKLQGMMDQIQNCNYAIELGRDLKFSLVGIQGKDIYDGNRTLTLALVWQLMRAYTLAVLARCTDNGNLATDKEIVRWVNEKLQSAGKSTQIRSFQDPVIADAIVVLDLIDAIKPGVINYDVVQRGGTDQERFDNAKYAITSGRKIGAIIYALPEDITEVNQKMVMTVFACLMARDYMPNVHLNNGSA</sequence>